<dbReference type="Gene3D" id="3.30.1380.10">
    <property type="match status" value="1"/>
</dbReference>
<dbReference type="GO" id="GO:0008237">
    <property type="term" value="F:metallopeptidase activity"/>
    <property type="evidence" value="ECO:0007669"/>
    <property type="project" value="UniProtKB-KW"/>
</dbReference>
<proteinExistence type="inferred from homology"/>
<protein>
    <recommendedName>
        <fullName evidence="9 10">D-alanyl-D-alanine dipeptidase</fullName>
        <shortName evidence="9 10">D-Ala-D-Ala dipeptidase</shortName>
        <ecNumber evidence="9 10">3.4.13.22</ecNumber>
    </recommendedName>
</protein>
<dbReference type="EMBL" id="JAGGJQ010000003">
    <property type="protein sequence ID" value="MBP1839661.1"/>
    <property type="molecule type" value="Genomic_DNA"/>
</dbReference>
<keyword evidence="6 9" id="KW-0224">Dipeptidase</keyword>
<dbReference type="PIRSF" id="PIRSF026671">
    <property type="entry name" value="AA_dipeptidase"/>
    <property type="match status" value="1"/>
</dbReference>
<evidence type="ECO:0000313" key="13">
    <source>
        <dbReference type="EMBL" id="MDQ0334965.1"/>
    </source>
</evidence>
<dbReference type="SUPFAM" id="SSF55166">
    <property type="entry name" value="Hedgehog/DD-peptidase"/>
    <property type="match status" value="1"/>
</dbReference>
<dbReference type="Proteomes" id="UP001138672">
    <property type="component" value="Unassembled WGS sequence"/>
</dbReference>
<evidence type="ECO:0000313" key="12">
    <source>
        <dbReference type="EMBL" id="MBP1839661.1"/>
    </source>
</evidence>
<evidence type="ECO:0000256" key="5">
    <source>
        <dbReference type="ARBA" id="ARBA00022833"/>
    </source>
</evidence>
<gene>
    <name evidence="12" type="ORF">J2Z56_001572</name>
    <name evidence="13" type="ORF">J2Z57_001398</name>
</gene>
<evidence type="ECO:0000256" key="7">
    <source>
        <dbReference type="ARBA" id="ARBA00023049"/>
    </source>
</evidence>
<keyword evidence="3 9" id="KW-0479">Metal-binding</keyword>
<keyword evidence="11" id="KW-0732">Signal</keyword>
<evidence type="ECO:0000256" key="1">
    <source>
        <dbReference type="ARBA" id="ARBA00001362"/>
    </source>
</evidence>
<comment type="caution">
    <text evidence="12">The sequence shown here is derived from an EMBL/GenBank/DDBJ whole genome shotgun (WGS) entry which is preliminary data.</text>
</comment>
<comment type="similarity">
    <text evidence="9 10">Belongs to the peptidase M15D family.</text>
</comment>
<dbReference type="OrthoDB" id="9801430at2"/>
<evidence type="ECO:0000256" key="8">
    <source>
        <dbReference type="ARBA" id="ARBA00023316"/>
    </source>
</evidence>
<evidence type="ECO:0000313" key="15">
    <source>
        <dbReference type="Proteomes" id="UP001231587"/>
    </source>
</evidence>
<organism evidence="12 14">
    <name type="scientific">Formosa algae</name>
    <dbReference type="NCBI Taxonomy" id="225843"/>
    <lineage>
        <taxon>Bacteria</taxon>
        <taxon>Pseudomonadati</taxon>
        <taxon>Bacteroidota</taxon>
        <taxon>Flavobacteriia</taxon>
        <taxon>Flavobacteriales</taxon>
        <taxon>Flavobacteriaceae</taxon>
        <taxon>Formosa</taxon>
    </lineage>
</organism>
<dbReference type="AlphaFoldDB" id="A0A9X0YMG3"/>
<keyword evidence="4 9" id="KW-0378">Hydrolase</keyword>
<feature type="binding site" evidence="9">
    <location>
        <position position="142"/>
    </location>
    <ligand>
        <name>Zn(2+)</name>
        <dbReference type="ChEBI" id="CHEBI:29105"/>
        <note>catalytic</note>
    </ligand>
</feature>
<dbReference type="CDD" id="cd14817">
    <property type="entry name" value="D-Ala-D-Ala_dipeptidase_VanX"/>
    <property type="match status" value="1"/>
</dbReference>
<feature type="site" description="Transition state stabilizer" evidence="9">
    <location>
        <position position="90"/>
    </location>
</feature>
<dbReference type="InterPro" id="IPR000755">
    <property type="entry name" value="A_A_dipeptidase"/>
</dbReference>
<evidence type="ECO:0000256" key="9">
    <source>
        <dbReference type="HAMAP-Rule" id="MF_01924"/>
    </source>
</evidence>
<comment type="cofactor">
    <cofactor evidence="9">
        <name>Zn(2+)</name>
        <dbReference type="ChEBI" id="CHEBI:29105"/>
    </cofactor>
    <text evidence="9">Binds 1 zinc ion per subunit.</text>
</comment>
<keyword evidence="8 10" id="KW-0961">Cell wall biogenesis/degradation</keyword>
<evidence type="ECO:0000313" key="14">
    <source>
        <dbReference type="Proteomes" id="UP001138672"/>
    </source>
</evidence>
<evidence type="ECO:0000256" key="4">
    <source>
        <dbReference type="ARBA" id="ARBA00022801"/>
    </source>
</evidence>
<keyword evidence="15" id="KW-1185">Reference proteome</keyword>
<feature type="chain" id="PRO_5040747100" description="D-alanyl-D-alanine dipeptidase" evidence="11">
    <location>
        <begin position="19"/>
        <end position="221"/>
    </location>
</feature>
<dbReference type="GO" id="GO:0071555">
    <property type="term" value="P:cell wall organization"/>
    <property type="evidence" value="ECO:0007669"/>
    <property type="project" value="UniProtKB-KW"/>
</dbReference>
<feature type="active site" description="Proton donor/acceptor" evidence="9">
    <location>
        <position position="200"/>
    </location>
</feature>
<comment type="function">
    <text evidence="9 10">Catalyzes hydrolysis of the D-alanyl-D-alanine dipeptide.</text>
</comment>
<dbReference type="EC" id="3.4.13.22" evidence="9 10"/>
<feature type="binding site" evidence="9">
    <location>
        <position position="203"/>
    </location>
    <ligand>
        <name>Zn(2+)</name>
        <dbReference type="ChEBI" id="CHEBI:29105"/>
        <note>catalytic</note>
    </ligand>
</feature>
<evidence type="ECO:0000256" key="11">
    <source>
        <dbReference type="SAM" id="SignalP"/>
    </source>
</evidence>
<accession>A0A9X0YMG3</accession>
<evidence type="ECO:0000256" key="2">
    <source>
        <dbReference type="ARBA" id="ARBA00022670"/>
    </source>
</evidence>
<evidence type="ECO:0000256" key="6">
    <source>
        <dbReference type="ARBA" id="ARBA00022997"/>
    </source>
</evidence>
<dbReference type="InterPro" id="IPR009045">
    <property type="entry name" value="Zn_M74/Hedgehog-like"/>
</dbReference>
<dbReference type="GO" id="GO:0160237">
    <property type="term" value="F:D-Ala-D-Ala dipeptidase activity"/>
    <property type="evidence" value="ECO:0007669"/>
    <property type="project" value="UniProtKB-EC"/>
</dbReference>
<dbReference type="Pfam" id="PF01427">
    <property type="entry name" value="Peptidase_M15"/>
    <property type="match status" value="1"/>
</dbReference>
<feature type="signal peptide" evidence="11">
    <location>
        <begin position="1"/>
        <end position="18"/>
    </location>
</feature>
<dbReference type="GO" id="GO:0006508">
    <property type="term" value="P:proteolysis"/>
    <property type="evidence" value="ECO:0007669"/>
    <property type="project" value="UniProtKB-KW"/>
</dbReference>
<reference evidence="12" key="1">
    <citation type="submission" date="2021-03" db="EMBL/GenBank/DDBJ databases">
        <title>Genomic Encyclopedia of Type Strains, Phase IV (KMG-IV): sequencing the most valuable type-strain genomes for metagenomic binning, comparative biology and taxonomic classification.</title>
        <authorList>
            <person name="Goeker M."/>
        </authorList>
    </citation>
    <scope>NUCLEOTIDE SEQUENCE</scope>
    <source>
        <strain evidence="12">DSM 15523</strain>
        <strain evidence="13 15">DSM 16476</strain>
    </source>
</reference>
<dbReference type="EMBL" id="JAUSUU010000003">
    <property type="protein sequence ID" value="MDQ0334965.1"/>
    <property type="molecule type" value="Genomic_DNA"/>
</dbReference>
<dbReference type="RefSeq" id="WP_057779108.1">
    <property type="nucleotide sequence ID" value="NZ_JAGGJQ010000003.1"/>
</dbReference>
<comment type="catalytic activity">
    <reaction evidence="1 9 10">
        <text>D-alanyl-D-alanine + H2O = 2 D-alanine</text>
        <dbReference type="Rhea" id="RHEA:20661"/>
        <dbReference type="ChEBI" id="CHEBI:15377"/>
        <dbReference type="ChEBI" id="CHEBI:57416"/>
        <dbReference type="ChEBI" id="CHEBI:57822"/>
        <dbReference type="EC" id="3.4.13.22"/>
    </reaction>
</comment>
<keyword evidence="5 9" id="KW-0862">Zinc</keyword>
<dbReference type="GO" id="GO:0008270">
    <property type="term" value="F:zinc ion binding"/>
    <property type="evidence" value="ECO:0007669"/>
    <property type="project" value="UniProtKB-UniRule"/>
</dbReference>
<sequence>MKFKVAFLCLLISSSIFAQLPKGFVYIQDVIPSIQLELRYCTDYNFVGESIYGYHNAVGIATSETAEALKAVQEELETKNLSLKIYDAYRPQEAVNHFITWAKDINDTLMKTDFYPNVDKRYLFRDGYIASKSRHSSGSTVDLTIVNTETGENLDMGSPFDYFGEPSWVAYSKLTNKQKENRMLLQRVMQKHGFRSYSKEWWHFTLRNEPFKNQYFNFPVE</sequence>
<keyword evidence="7 9" id="KW-0482">Metalloprotease</keyword>
<feature type="binding site" evidence="9">
    <location>
        <position position="135"/>
    </location>
    <ligand>
        <name>Zn(2+)</name>
        <dbReference type="ChEBI" id="CHEBI:29105"/>
        <note>catalytic</note>
    </ligand>
</feature>
<name>A0A9X0YMG3_9FLAO</name>
<dbReference type="Proteomes" id="UP001231587">
    <property type="component" value="Unassembled WGS sequence"/>
</dbReference>
<keyword evidence="2 9" id="KW-0645">Protease</keyword>
<evidence type="ECO:0000256" key="10">
    <source>
        <dbReference type="PIRNR" id="PIRNR026671"/>
    </source>
</evidence>
<evidence type="ECO:0000256" key="3">
    <source>
        <dbReference type="ARBA" id="ARBA00022723"/>
    </source>
</evidence>
<dbReference type="PANTHER" id="PTHR43126">
    <property type="entry name" value="D-ALANYL-D-ALANINE DIPEPTIDASE"/>
    <property type="match status" value="1"/>
</dbReference>
<dbReference type="PANTHER" id="PTHR43126:SF1">
    <property type="entry name" value="D-ALANYL-D-ALANINE DIPEPTIDASE"/>
    <property type="match status" value="1"/>
</dbReference>
<dbReference type="HAMAP" id="MF_01924">
    <property type="entry name" value="A_A_dipeptidase"/>
    <property type="match status" value="1"/>
</dbReference>